<dbReference type="AlphaFoldDB" id="A0A0E0J286"/>
<dbReference type="HOGENOM" id="CLU_2889672_0_0_1"/>
<reference evidence="1" key="2">
    <citation type="submission" date="2018-04" db="EMBL/GenBank/DDBJ databases">
        <title>OnivRS2 (Oryza nivara Reference Sequence Version 2).</title>
        <authorList>
            <person name="Zhang J."/>
            <person name="Kudrna D."/>
            <person name="Lee S."/>
            <person name="Talag J."/>
            <person name="Rajasekar S."/>
            <person name="Welchert J."/>
            <person name="Hsing Y.-I."/>
            <person name="Wing R.A."/>
        </authorList>
    </citation>
    <scope>NUCLEOTIDE SEQUENCE [LARGE SCALE GENOMIC DNA]</scope>
    <source>
        <strain evidence="1">SL10</strain>
    </source>
</reference>
<evidence type="ECO:0000313" key="2">
    <source>
        <dbReference type="Proteomes" id="UP000006591"/>
    </source>
</evidence>
<name>A0A0E0J286_ORYNI</name>
<proteinExistence type="predicted"/>
<reference evidence="1" key="1">
    <citation type="submission" date="2015-04" db="UniProtKB">
        <authorList>
            <consortium name="EnsemblPlants"/>
        </authorList>
    </citation>
    <scope>IDENTIFICATION</scope>
    <source>
        <strain evidence="1">SL10</strain>
    </source>
</reference>
<protein>
    <submittedName>
        <fullName evidence="1">Uncharacterized protein</fullName>
    </submittedName>
</protein>
<evidence type="ECO:0000313" key="1">
    <source>
        <dbReference type="EnsemblPlants" id="ONIVA11G13970.2"/>
    </source>
</evidence>
<organism evidence="1">
    <name type="scientific">Oryza nivara</name>
    <name type="common">Indian wild rice</name>
    <name type="synonym">Oryza sativa f. spontanea</name>
    <dbReference type="NCBI Taxonomy" id="4536"/>
    <lineage>
        <taxon>Eukaryota</taxon>
        <taxon>Viridiplantae</taxon>
        <taxon>Streptophyta</taxon>
        <taxon>Embryophyta</taxon>
        <taxon>Tracheophyta</taxon>
        <taxon>Spermatophyta</taxon>
        <taxon>Magnoliopsida</taxon>
        <taxon>Liliopsida</taxon>
        <taxon>Poales</taxon>
        <taxon>Poaceae</taxon>
        <taxon>BOP clade</taxon>
        <taxon>Oryzoideae</taxon>
        <taxon>Oryzeae</taxon>
        <taxon>Oryzinae</taxon>
        <taxon>Oryza</taxon>
    </lineage>
</organism>
<dbReference type="Gramene" id="ONIVA11G13970.2">
    <property type="protein sequence ID" value="ONIVA11G13970.2"/>
    <property type="gene ID" value="ONIVA11G13970"/>
</dbReference>
<dbReference type="Proteomes" id="UP000006591">
    <property type="component" value="Chromosome 11"/>
</dbReference>
<accession>A0A0E0J286</accession>
<dbReference type="EnsemblPlants" id="ONIVA11G13970.2">
    <property type="protein sequence ID" value="ONIVA11G13970.2"/>
    <property type="gene ID" value="ONIVA11G13970"/>
</dbReference>
<keyword evidence="2" id="KW-1185">Reference proteome</keyword>
<sequence length="63" mass="6504">MSHLTPICLGSILANDAPTTSSRGISAAAPGVRTLQSALSLGSSRATARLLRDMQEMSGYLAE</sequence>